<feature type="transmembrane region" description="Helical" evidence="6">
    <location>
        <begin position="92"/>
        <end position="111"/>
    </location>
</feature>
<organism evidence="7 8">
    <name type="scientific">Peribacillus simplex</name>
    <dbReference type="NCBI Taxonomy" id="1478"/>
    <lineage>
        <taxon>Bacteria</taxon>
        <taxon>Bacillati</taxon>
        <taxon>Bacillota</taxon>
        <taxon>Bacilli</taxon>
        <taxon>Bacillales</taxon>
        <taxon>Bacillaceae</taxon>
        <taxon>Peribacillus</taxon>
    </lineage>
</organism>
<protein>
    <recommendedName>
        <fullName evidence="9">CidA/LrgA family protein</fullName>
    </recommendedName>
</protein>
<dbReference type="PANTHER" id="PTHR33931:SF2">
    <property type="entry name" value="HOLIN-LIKE PROTEIN CIDA"/>
    <property type="match status" value="1"/>
</dbReference>
<reference evidence="7 8" key="1">
    <citation type="submission" date="2015-11" db="EMBL/GenBank/DDBJ databases">
        <title>Genome Sequence of Bacillus simplex strain VanAntwerpen2.</title>
        <authorList>
            <person name="Couger M.B."/>
        </authorList>
    </citation>
    <scope>NUCLEOTIDE SEQUENCE [LARGE SCALE GENOMIC DNA]</scope>
    <source>
        <strain evidence="7 8">VanAntwerpen02</strain>
    </source>
</reference>
<evidence type="ECO:0000256" key="2">
    <source>
        <dbReference type="ARBA" id="ARBA00022475"/>
    </source>
</evidence>
<keyword evidence="3 6" id="KW-0812">Transmembrane</keyword>
<dbReference type="EMBL" id="LNNH01000004">
    <property type="protein sequence ID" value="KWW22423.1"/>
    <property type="molecule type" value="Genomic_DNA"/>
</dbReference>
<keyword evidence="4 6" id="KW-1133">Transmembrane helix</keyword>
<dbReference type="InterPro" id="IPR005538">
    <property type="entry name" value="LrgA/CidA"/>
</dbReference>
<evidence type="ECO:0000256" key="1">
    <source>
        <dbReference type="ARBA" id="ARBA00004651"/>
    </source>
</evidence>
<comment type="subcellular location">
    <subcellularLocation>
        <location evidence="1">Cell membrane</location>
        <topology evidence="1">Multi-pass membrane protein</topology>
    </subcellularLocation>
</comment>
<sequence>MKKILAFPVQLTVLLVICKLGYYLADLFHLPIPGNVIGMILLFILLQTKVLKVEWIELASGFLVKHLAFFFIPISISLMTMGWLFIEFGLPLALTLGVSLIFGFIVSAWTVQKFSHRGEVNQHDSANHTL</sequence>
<dbReference type="RefSeq" id="WP_061140468.1">
    <property type="nucleotide sequence ID" value="NZ_LNNH01000004.1"/>
</dbReference>
<dbReference type="AlphaFoldDB" id="A0A109N2S4"/>
<evidence type="ECO:0000313" key="7">
    <source>
        <dbReference type="EMBL" id="KWW22423.1"/>
    </source>
</evidence>
<evidence type="ECO:0000313" key="8">
    <source>
        <dbReference type="Proteomes" id="UP000064189"/>
    </source>
</evidence>
<accession>A0A109N2S4</accession>
<keyword evidence="5 6" id="KW-0472">Membrane</keyword>
<proteinExistence type="predicted"/>
<keyword evidence="2" id="KW-1003">Cell membrane</keyword>
<evidence type="ECO:0008006" key="9">
    <source>
        <dbReference type="Google" id="ProtNLM"/>
    </source>
</evidence>
<keyword evidence="8" id="KW-1185">Reference proteome</keyword>
<feature type="transmembrane region" description="Helical" evidence="6">
    <location>
        <begin position="67"/>
        <end position="86"/>
    </location>
</feature>
<evidence type="ECO:0000256" key="3">
    <source>
        <dbReference type="ARBA" id="ARBA00022692"/>
    </source>
</evidence>
<name>A0A109N2S4_9BACI</name>
<dbReference type="GO" id="GO:0005886">
    <property type="term" value="C:plasma membrane"/>
    <property type="evidence" value="ECO:0007669"/>
    <property type="project" value="UniProtKB-SubCell"/>
</dbReference>
<dbReference type="Pfam" id="PF03788">
    <property type="entry name" value="LrgA"/>
    <property type="match status" value="1"/>
</dbReference>
<dbReference type="Proteomes" id="UP000064189">
    <property type="component" value="Unassembled WGS sequence"/>
</dbReference>
<feature type="transmembrane region" description="Helical" evidence="6">
    <location>
        <begin position="28"/>
        <end position="46"/>
    </location>
</feature>
<gene>
    <name evidence="7" type="ORF">AS888_12875</name>
</gene>
<evidence type="ECO:0000256" key="6">
    <source>
        <dbReference type="SAM" id="Phobius"/>
    </source>
</evidence>
<comment type="caution">
    <text evidence="7">The sequence shown here is derived from an EMBL/GenBank/DDBJ whole genome shotgun (WGS) entry which is preliminary data.</text>
</comment>
<evidence type="ECO:0000256" key="4">
    <source>
        <dbReference type="ARBA" id="ARBA00022989"/>
    </source>
</evidence>
<dbReference type="PANTHER" id="PTHR33931">
    <property type="entry name" value="HOLIN-LIKE PROTEIN CIDA-RELATED"/>
    <property type="match status" value="1"/>
</dbReference>
<evidence type="ECO:0000256" key="5">
    <source>
        <dbReference type="ARBA" id="ARBA00023136"/>
    </source>
</evidence>